<feature type="coiled-coil region" evidence="1">
    <location>
        <begin position="1"/>
        <end position="35"/>
    </location>
</feature>
<gene>
    <name evidence="3" type="ORF">NS331_04965</name>
</gene>
<keyword evidence="1" id="KW-0175">Coiled coil</keyword>
<protein>
    <recommendedName>
        <fullName evidence="2">Antitoxin Xre/MbcA/ParS-like toxin-binding domain-containing protein</fullName>
    </recommendedName>
</protein>
<keyword evidence="4" id="KW-1185">Reference proteome</keyword>
<evidence type="ECO:0000259" key="2">
    <source>
        <dbReference type="Pfam" id="PF09722"/>
    </source>
</evidence>
<dbReference type="OrthoDB" id="5297879at2"/>
<feature type="domain" description="Antitoxin Xre/MbcA/ParS-like toxin-binding" evidence="2">
    <location>
        <begin position="104"/>
        <end position="149"/>
    </location>
</feature>
<dbReference type="EMBL" id="LDSL01000033">
    <property type="protein sequence ID" value="KTT25672.1"/>
    <property type="molecule type" value="Genomic_DNA"/>
</dbReference>
<accession>A0A147H6V6</accession>
<dbReference type="InterPro" id="IPR024467">
    <property type="entry name" value="Xre/MbcA/ParS-like_toxin-bd"/>
</dbReference>
<evidence type="ECO:0000256" key="1">
    <source>
        <dbReference type="SAM" id="Coils"/>
    </source>
</evidence>
<sequence length="152" mass="16610">MTERASSVEALEAQIARLTQERKDLERQQQRLRVDELKALADAYAAQLKAAGFSIEEGIQALQPHRPAAEPPAPPRHQAIRPAPFVTAPKSQPRPPMDTVHLRAQSVLGSDAIDWLRRPHALLGGMTPSQMADTPQGEEKVLALLTAYARGA</sequence>
<reference evidence="3 4" key="1">
    <citation type="journal article" date="2016" name="Front. Microbiol.">
        <title>Genomic Resource of Rice Seed Associated Bacteria.</title>
        <authorList>
            <person name="Midha S."/>
            <person name="Bansal K."/>
            <person name="Sharma S."/>
            <person name="Kumar N."/>
            <person name="Patil P.P."/>
            <person name="Chaudhry V."/>
            <person name="Patil P.B."/>
        </authorList>
    </citation>
    <scope>NUCLEOTIDE SEQUENCE [LARGE SCALE GENOMIC DNA]</scope>
    <source>
        <strain evidence="3 4">NS331</strain>
    </source>
</reference>
<comment type="caution">
    <text evidence="3">The sequence shown here is derived from an EMBL/GenBank/DDBJ whole genome shotgun (WGS) entry which is preliminary data.</text>
</comment>
<name>A0A147H6V6_9BURK</name>
<dbReference type="AlphaFoldDB" id="A0A147H6V6"/>
<evidence type="ECO:0000313" key="3">
    <source>
        <dbReference type="EMBL" id="KTT25672.1"/>
    </source>
</evidence>
<evidence type="ECO:0000313" key="4">
    <source>
        <dbReference type="Proteomes" id="UP000072741"/>
    </source>
</evidence>
<proteinExistence type="predicted"/>
<dbReference type="Pfam" id="PF09722">
    <property type="entry name" value="Xre_MbcA_ParS_C"/>
    <property type="match status" value="1"/>
</dbReference>
<dbReference type="RefSeq" id="WP_058640899.1">
    <property type="nucleotide sequence ID" value="NZ_LDSL01000033.1"/>
</dbReference>
<organism evidence="3 4">
    <name type="scientific">Pseudacidovorax intermedius</name>
    <dbReference type="NCBI Taxonomy" id="433924"/>
    <lineage>
        <taxon>Bacteria</taxon>
        <taxon>Pseudomonadati</taxon>
        <taxon>Pseudomonadota</taxon>
        <taxon>Betaproteobacteria</taxon>
        <taxon>Burkholderiales</taxon>
        <taxon>Comamonadaceae</taxon>
        <taxon>Pseudacidovorax</taxon>
    </lineage>
</organism>
<dbReference type="Proteomes" id="UP000072741">
    <property type="component" value="Unassembled WGS sequence"/>
</dbReference>